<dbReference type="PANTHER" id="PTHR30572">
    <property type="entry name" value="MEMBRANE COMPONENT OF TRANSPORTER-RELATED"/>
    <property type="match status" value="1"/>
</dbReference>
<dbReference type="GO" id="GO:0022857">
    <property type="term" value="F:transmembrane transporter activity"/>
    <property type="evidence" value="ECO:0007669"/>
    <property type="project" value="TreeGrafter"/>
</dbReference>
<evidence type="ECO:0000256" key="2">
    <source>
        <dbReference type="ARBA" id="ARBA00022475"/>
    </source>
</evidence>
<keyword evidence="11" id="KW-1185">Reference proteome</keyword>
<protein>
    <submittedName>
        <fullName evidence="10">Putative permease</fullName>
    </submittedName>
</protein>
<evidence type="ECO:0000256" key="5">
    <source>
        <dbReference type="ARBA" id="ARBA00023136"/>
    </source>
</evidence>
<dbReference type="AlphaFoldDB" id="A0A7W8E7J5"/>
<dbReference type="Pfam" id="PF12704">
    <property type="entry name" value="MacB_PCD"/>
    <property type="match status" value="1"/>
</dbReference>
<keyword evidence="2" id="KW-1003">Cell membrane</keyword>
<keyword evidence="5 7" id="KW-0472">Membrane</keyword>
<reference evidence="10 11" key="1">
    <citation type="submission" date="2020-08" db="EMBL/GenBank/DDBJ databases">
        <title>Genomic Encyclopedia of Type Strains, Phase IV (KMG-V): Genome sequencing to study the core and pangenomes of soil and plant-associated prokaryotes.</title>
        <authorList>
            <person name="Whitman W."/>
        </authorList>
    </citation>
    <scope>NUCLEOTIDE SEQUENCE [LARGE SCALE GENOMIC DNA]</scope>
    <source>
        <strain evidence="10 11">M8UP14</strain>
    </source>
</reference>
<feature type="transmembrane region" description="Helical" evidence="7">
    <location>
        <begin position="423"/>
        <end position="445"/>
    </location>
</feature>
<comment type="similarity">
    <text evidence="6">Belongs to the ABC-4 integral membrane protein family.</text>
</comment>
<sequence>MMETSFDGYTSNVRFNWVIFGFAAGVTLLTGVLFGILPAWRATREDPNRGLKETSQSITRRRSAWSGKLTVAFQIALSTLLVASSALFLRTLINLNRVQTGIQADNLLLFDLSAPEARYPGAAAPALFDQLERQLAATPGVTSVSVQTPSFLSNSSWDGDFDIEGVAPVAIDEKDPSRYPNLMMVGRDFFNTAGIRIVRGRGFGQQDTATSPSVSIINESLAHKFFANSDPIGRRFKDDEDEKHVKHYRTIIGICADTLYNSVRQPAGPIHFDLYVDKKEFRGATFMVRSTRSPDALAEEMRKIVRNIDVDIPLTQVRTQRQQIDANLQQERLFATLTSGFGLLALLLAMVGIYGIMAYTVTQRTNEIGIRLALGAQRNTVRSMVLREAVWLCVLGVAVGIAAVLAAVKLVKSMLYGLEARDPASLIATAAILLTVALVAAWIPATRASRVEPMDALRHE</sequence>
<feature type="transmembrane region" description="Helical" evidence="7">
    <location>
        <begin position="69"/>
        <end position="89"/>
    </location>
</feature>
<evidence type="ECO:0000259" key="9">
    <source>
        <dbReference type="Pfam" id="PF12704"/>
    </source>
</evidence>
<keyword evidence="4 7" id="KW-1133">Transmembrane helix</keyword>
<accession>A0A7W8E7J5</accession>
<evidence type="ECO:0000259" key="8">
    <source>
        <dbReference type="Pfam" id="PF02687"/>
    </source>
</evidence>
<evidence type="ECO:0000256" key="7">
    <source>
        <dbReference type="SAM" id="Phobius"/>
    </source>
</evidence>
<evidence type="ECO:0000256" key="1">
    <source>
        <dbReference type="ARBA" id="ARBA00004651"/>
    </source>
</evidence>
<proteinExistence type="inferred from homology"/>
<dbReference type="Proteomes" id="UP000540989">
    <property type="component" value="Unassembled WGS sequence"/>
</dbReference>
<dbReference type="GO" id="GO:0005886">
    <property type="term" value="C:plasma membrane"/>
    <property type="evidence" value="ECO:0007669"/>
    <property type="project" value="UniProtKB-SubCell"/>
</dbReference>
<comment type="caution">
    <text evidence="10">The sequence shown here is derived from an EMBL/GenBank/DDBJ whole genome shotgun (WGS) entry which is preliminary data.</text>
</comment>
<dbReference type="Pfam" id="PF02687">
    <property type="entry name" value="FtsX"/>
    <property type="match status" value="1"/>
</dbReference>
<feature type="transmembrane region" description="Helical" evidence="7">
    <location>
        <begin position="15"/>
        <end position="40"/>
    </location>
</feature>
<gene>
    <name evidence="10" type="ORF">HDF16_006210</name>
</gene>
<name>A0A7W8E7J5_9BACT</name>
<feature type="domain" description="ABC3 transporter permease C-terminal" evidence="8">
    <location>
        <begin position="341"/>
        <end position="453"/>
    </location>
</feature>
<evidence type="ECO:0000256" key="3">
    <source>
        <dbReference type="ARBA" id="ARBA00022692"/>
    </source>
</evidence>
<dbReference type="InterPro" id="IPR025857">
    <property type="entry name" value="MacB_PCD"/>
</dbReference>
<feature type="transmembrane region" description="Helical" evidence="7">
    <location>
        <begin position="333"/>
        <end position="361"/>
    </location>
</feature>
<keyword evidence="3 7" id="KW-0812">Transmembrane</keyword>
<organism evidence="10 11">
    <name type="scientific">Granulicella aggregans</name>
    <dbReference type="NCBI Taxonomy" id="474949"/>
    <lineage>
        <taxon>Bacteria</taxon>
        <taxon>Pseudomonadati</taxon>
        <taxon>Acidobacteriota</taxon>
        <taxon>Terriglobia</taxon>
        <taxon>Terriglobales</taxon>
        <taxon>Acidobacteriaceae</taxon>
        <taxon>Granulicella</taxon>
    </lineage>
</organism>
<dbReference type="InterPro" id="IPR003838">
    <property type="entry name" value="ABC3_permease_C"/>
</dbReference>
<comment type="subcellular location">
    <subcellularLocation>
        <location evidence="1">Cell membrane</location>
        <topology evidence="1">Multi-pass membrane protein</topology>
    </subcellularLocation>
</comment>
<evidence type="ECO:0000313" key="10">
    <source>
        <dbReference type="EMBL" id="MBB5061474.1"/>
    </source>
</evidence>
<dbReference type="EMBL" id="JACHIP010000046">
    <property type="protein sequence ID" value="MBB5061474.1"/>
    <property type="molecule type" value="Genomic_DNA"/>
</dbReference>
<evidence type="ECO:0000256" key="6">
    <source>
        <dbReference type="ARBA" id="ARBA00038076"/>
    </source>
</evidence>
<dbReference type="PANTHER" id="PTHR30572:SF4">
    <property type="entry name" value="ABC TRANSPORTER PERMEASE YTRF"/>
    <property type="match status" value="1"/>
</dbReference>
<evidence type="ECO:0000256" key="4">
    <source>
        <dbReference type="ARBA" id="ARBA00022989"/>
    </source>
</evidence>
<feature type="domain" description="MacB-like periplasmic core" evidence="9">
    <location>
        <begin position="75"/>
        <end position="303"/>
    </location>
</feature>
<dbReference type="InterPro" id="IPR050250">
    <property type="entry name" value="Macrolide_Exporter_MacB"/>
</dbReference>
<feature type="transmembrane region" description="Helical" evidence="7">
    <location>
        <begin position="389"/>
        <end position="411"/>
    </location>
</feature>
<evidence type="ECO:0000313" key="11">
    <source>
        <dbReference type="Proteomes" id="UP000540989"/>
    </source>
</evidence>